<comment type="similarity">
    <text evidence="7">Belongs to the D-lyxose ketol-isomerase family.</text>
</comment>
<evidence type="ECO:0000256" key="3">
    <source>
        <dbReference type="ARBA" id="ARBA00023211"/>
    </source>
</evidence>
<comment type="caution">
    <text evidence="9">The sequence shown here is derived from an EMBL/GenBank/DDBJ whole genome shotgun (WGS) entry which is preliminary data.</text>
</comment>
<keyword evidence="3" id="KW-0464">Manganese</keyword>
<dbReference type="InterPro" id="IPR014710">
    <property type="entry name" value="RmlC-like_jellyroll"/>
</dbReference>
<reference evidence="9 10" key="1">
    <citation type="submission" date="2017-10" db="EMBL/GenBank/DDBJ databases">
        <title>FDA dAtabase for Regulatory Grade micrObial Sequences (FDA-ARGOS): Supporting development and validation of Infectious Disease Dx tests.</title>
        <authorList>
            <person name="Campos J."/>
            <person name="Goldberg B."/>
            <person name="Tallon L.J."/>
            <person name="Sadzewicz L."/>
            <person name="Sengamalay N."/>
            <person name="Ott S."/>
            <person name="Godinez A."/>
            <person name="Nagaraj S."/>
            <person name="Vyas G."/>
            <person name="Aluvathingal J."/>
            <person name="Nadendla S."/>
            <person name="Geyer C."/>
            <person name="Nandy P."/>
            <person name="Hobson J."/>
            <person name="Sichtig H."/>
        </authorList>
    </citation>
    <scope>NUCLEOTIDE SEQUENCE [LARGE SCALE GENOMIC DNA]</scope>
    <source>
        <strain evidence="9 10">FDAARGOS_185</strain>
    </source>
</reference>
<evidence type="ECO:0000256" key="2">
    <source>
        <dbReference type="ARBA" id="ARBA00022723"/>
    </source>
</evidence>
<dbReference type="CDD" id="cd20308">
    <property type="entry name" value="cupin_YdaE"/>
    <property type="match status" value="1"/>
</dbReference>
<evidence type="ECO:0000256" key="7">
    <source>
        <dbReference type="ARBA" id="ARBA00044951"/>
    </source>
</evidence>
<comment type="cofactor">
    <cofactor evidence="1">
        <name>Mn(2+)</name>
        <dbReference type="ChEBI" id="CHEBI:29035"/>
    </cofactor>
</comment>
<accession>A0A8B5VT60</accession>
<evidence type="ECO:0000256" key="5">
    <source>
        <dbReference type="ARBA" id="ARBA00023277"/>
    </source>
</evidence>
<protein>
    <recommendedName>
        <fullName evidence="8">D-lyxose ketol-isomerase</fullName>
        <ecNumber evidence="8">5.3.1.15</ecNumber>
    </recommendedName>
</protein>
<dbReference type="Pfam" id="PF07385">
    <property type="entry name" value="Lyx_isomer"/>
    <property type="match status" value="1"/>
</dbReference>
<keyword evidence="2" id="KW-0479">Metal-binding</keyword>
<gene>
    <name evidence="9" type="ORF">AUF17_17025</name>
</gene>
<dbReference type="SUPFAM" id="SSF51182">
    <property type="entry name" value="RmlC-like cupins"/>
    <property type="match status" value="1"/>
</dbReference>
<organism evidence="9 10">
    <name type="scientific">Enterococcus avium</name>
    <name type="common">Streptococcus avium</name>
    <dbReference type="NCBI Taxonomy" id="33945"/>
    <lineage>
        <taxon>Bacteria</taxon>
        <taxon>Bacillati</taxon>
        <taxon>Bacillota</taxon>
        <taxon>Bacilli</taxon>
        <taxon>Lactobacillales</taxon>
        <taxon>Enterococcaceae</taxon>
        <taxon>Enterococcus</taxon>
    </lineage>
</organism>
<name>A0A8B5VT60_ENTAV</name>
<evidence type="ECO:0000256" key="4">
    <source>
        <dbReference type="ARBA" id="ARBA00023235"/>
    </source>
</evidence>
<evidence type="ECO:0000313" key="10">
    <source>
        <dbReference type="Proteomes" id="UP000316316"/>
    </source>
</evidence>
<dbReference type="EC" id="5.3.1.15" evidence="8"/>
<dbReference type="GO" id="GO:0046872">
    <property type="term" value="F:metal ion binding"/>
    <property type="evidence" value="ECO:0007669"/>
    <property type="project" value="UniProtKB-KW"/>
</dbReference>
<evidence type="ECO:0000313" key="9">
    <source>
        <dbReference type="EMBL" id="TRZ28420.1"/>
    </source>
</evidence>
<dbReference type="InterPro" id="IPR011051">
    <property type="entry name" value="RmlC_Cupin_sf"/>
</dbReference>
<dbReference type="InterPro" id="IPR010864">
    <property type="entry name" value="D-lyxose_isomer"/>
</dbReference>
<dbReference type="RefSeq" id="WP_144204775.1">
    <property type="nucleotide sequence ID" value="NZ_CABHNH010000057.1"/>
</dbReference>
<dbReference type="EMBL" id="PDXQ01000002">
    <property type="protein sequence ID" value="TRZ28420.1"/>
    <property type="molecule type" value="Genomic_DNA"/>
</dbReference>
<sequence length="181" mass="21078">MSGVTEEYKQAVKDLYKKSQIVLTDEELESVDYADFGLDNLEEEGLNLILYVNNTRYCAKEMVLLPNQTCPEHLHPDWNGHEGKQETFRCRWGEVYLYVESDEPLDPEKISVSIPKNSQEYYTASKEYRLLPGEQYTIDPKLKHWFKAGKDGAVISEFSSPSYDEYDVFTDPNVKRVIMDR</sequence>
<evidence type="ECO:0000256" key="8">
    <source>
        <dbReference type="ARBA" id="ARBA00044972"/>
    </source>
</evidence>
<dbReference type="Gene3D" id="2.60.120.10">
    <property type="entry name" value="Jelly Rolls"/>
    <property type="match status" value="1"/>
</dbReference>
<evidence type="ECO:0000256" key="6">
    <source>
        <dbReference type="ARBA" id="ARBA00044907"/>
    </source>
</evidence>
<keyword evidence="4 9" id="KW-0413">Isomerase</keyword>
<dbReference type="AlphaFoldDB" id="A0A8B5VT60"/>
<keyword evidence="5" id="KW-0119">Carbohydrate metabolism</keyword>
<comment type="catalytic activity">
    <reaction evidence="6">
        <text>D-lyxose = D-xylulose</text>
        <dbReference type="Rhea" id="RHEA:14201"/>
        <dbReference type="ChEBI" id="CHEBI:16789"/>
        <dbReference type="ChEBI" id="CHEBI:17140"/>
        <dbReference type="EC" id="5.3.1.15"/>
    </reaction>
</comment>
<proteinExistence type="inferred from homology"/>
<dbReference type="GO" id="GO:0047828">
    <property type="term" value="F:D-lyxose ketol-isomerase activity"/>
    <property type="evidence" value="ECO:0007669"/>
    <property type="project" value="UniProtKB-EC"/>
</dbReference>
<dbReference type="Proteomes" id="UP000316316">
    <property type="component" value="Unassembled WGS sequence"/>
</dbReference>
<evidence type="ECO:0000256" key="1">
    <source>
        <dbReference type="ARBA" id="ARBA00001936"/>
    </source>
</evidence>